<evidence type="ECO:0000313" key="2">
    <source>
        <dbReference type="EMBL" id="RFN60192.1"/>
    </source>
</evidence>
<accession>A0A3E1QDJ2</accession>
<keyword evidence="3" id="KW-1185">Reference proteome</keyword>
<reference evidence="2 3" key="1">
    <citation type="journal article" date="2007" name="Int. J. Syst. Evol. Microbiol.">
        <title>Marixanthomonas ophiurae gen. nov., sp. nov., a marine bacterium of the family Flavobacteriaceae isolated from a deep-sea brittle star.</title>
        <authorList>
            <person name="Romanenko L.A."/>
            <person name="Uchino M."/>
            <person name="Frolova G.M."/>
            <person name="Mikhailov V.V."/>
        </authorList>
    </citation>
    <scope>NUCLEOTIDE SEQUENCE [LARGE SCALE GENOMIC DNA]</scope>
    <source>
        <strain evidence="2 3">KMM 3046</strain>
    </source>
</reference>
<dbReference type="EMBL" id="QVID01000001">
    <property type="protein sequence ID" value="RFN60192.1"/>
    <property type="molecule type" value="Genomic_DNA"/>
</dbReference>
<keyword evidence="1" id="KW-0732">Signal</keyword>
<feature type="chain" id="PRO_5017690903" evidence="1">
    <location>
        <begin position="25"/>
        <end position="404"/>
    </location>
</feature>
<dbReference type="OrthoDB" id="5498726at2"/>
<sequence length="404" mass="43720">MKKLLYSAIIMSLVLASCSSDDEAGDIQQDIEVPTNYVFERGGETTVQYPGQTTRLQMSAELIGSFKDFDSATKESLLNMFAHVEGANDFDNSALNASGKNIKSKIAASVDYFSANVAESAEIKADFESYISRQVDEVFPNENTVATTGVAGQIADGSSARYVTGKGLELNQAFAKGMMGALLADQILNNYLSTAVLDEASNREDNENEVLDGDSNYTTMEHKWDEAYGYLYGDPSIPVADPNSVLGVSDDHLLFNYLGVVNSDDDFAGVAQNIFEAFKTGRAAIVAGDYELRDEQVTIIKEGVSTIIAVRAVHYLQAGKQALADNNMGAAFHDLSEGFGFMYSLRFTNNPNTGAPYVSPSELETFKTQLLEGNGFWDVTPETLDSISATIATAFDFTVEQAAN</sequence>
<feature type="signal peptide" evidence="1">
    <location>
        <begin position="1"/>
        <end position="24"/>
    </location>
</feature>
<dbReference type="Pfam" id="PF16148">
    <property type="entry name" value="DUF4856"/>
    <property type="match status" value="1"/>
</dbReference>
<proteinExistence type="predicted"/>
<dbReference type="Proteomes" id="UP000261082">
    <property type="component" value="Unassembled WGS sequence"/>
</dbReference>
<organism evidence="2 3">
    <name type="scientific">Marixanthomonas ophiurae</name>
    <dbReference type="NCBI Taxonomy" id="387659"/>
    <lineage>
        <taxon>Bacteria</taxon>
        <taxon>Pseudomonadati</taxon>
        <taxon>Bacteroidota</taxon>
        <taxon>Flavobacteriia</taxon>
        <taxon>Flavobacteriales</taxon>
        <taxon>Flavobacteriaceae</taxon>
        <taxon>Marixanthomonas</taxon>
    </lineage>
</organism>
<dbReference type="PROSITE" id="PS51257">
    <property type="entry name" value="PROKAR_LIPOPROTEIN"/>
    <property type="match status" value="1"/>
</dbReference>
<evidence type="ECO:0000256" key="1">
    <source>
        <dbReference type="SAM" id="SignalP"/>
    </source>
</evidence>
<gene>
    <name evidence="2" type="ORF">DZ858_09160</name>
</gene>
<evidence type="ECO:0000313" key="3">
    <source>
        <dbReference type="Proteomes" id="UP000261082"/>
    </source>
</evidence>
<protein>
    <submittedName>
        <fullName evidence="2">DUF4856 domain-containing protein</fullName>
    </submittedName>
</protein>
<name>A0A3E1QDJ2_9FLAO</name>
<comment type="caution">
    <text evidence="2">The sequence shown here is derived from an EMBL/GenBank/DDBJ whole genome shotgun (WGS) entry which is preliminary data.</text>
</comment>
<dbReference type="RefSeq" id="WP_117159251.1">
    <property type="nucleotide sequence ID" value="NZ_QVID01000001.1"/>
</dbReference>
<dbReference type="InterPro" id="IPR032331">
    <property type="entry name" value="DUF4856"/>
</dbReference>
<dbReference type="AlphaFoldDB" id="A0A3E1QDJ2"/>